<accession>A0A630BQ80</accession>
<gene>
    <name evidence="9" type="primary">rnj</name>
    <name evidence="12" type="ORF">DYU70_06785</name>
</gene>
<dbReference type="InterPro" id="IPR055132">
    <property type="entry name" value="RNase_J_b_CASP"/>
</dbReference>
<dbReference type="GO" id="GO:0005737">
    <property type="term" value="C:cytoplasm"/>
    <property type="evidence" value="ECO:0007669"/>
    <property type="project" value="UniProtKB-SubCell"/>
</dbReference>
<comment type="caution">
    <text evidence="12">The sequence shown here is derived from an EMBL/GenBank/DDBJ whole genome shotgun (WGS) entry which is preliminary data.</text>
</comment>
<dbReference type="Gene3D" id="3.10.20.580">
    <property type="match status" value="1"/>
</dbReference>
<dbReference type="Proteomes" id="UP000411403">
    <property type="component" value="Unassembled WGS sequence"/>
</dbReference>
<dbReference type="PANTHER" id="PTHR43694:SF1">
    <property type="entry name" value="RIBONUCLEASE J"/>
    <property type="match status" value="1"/>
</dbReference>
<evidence type="ECO:0000256" key="10">
    <source>
        <dbReference type="SAM" id="MobiDB-lite"/>
    </source>
</evidence>
<evidence type="ECO:0000256" key="1">
    <source>
        <dbReference type="ARBA" id="ARBA00022490"/>
    </source>
</evidence>
<dbReference type="GO" id="GO:0008270">
    <property type="term" value="F:zinc ion binding"/>
    <property type="evidence" value="ECO:0007669"/>
    <property type="project" value="InterPro"/>
</dbReference>
<sequence>MNENNKGNSENTNNPNSNSKNNKRYKYRNRRKKLADSISENSQNSTHEFSNNEKINTKKNSTNTQPLEGENVEKPSEKKKKRNRNLPSKLTGNEDWQIALAECIEANRVSHENRLHPLKYNNSSEHKIRITPLGGLGEIGGNISVFETNKDAIIVDIGMSFPDGTMHGVDIIIPDFDYVRKIKDKIRGIVITHAHEDHIGAVPYFFKEFQFPIYATPLALGMISNKFEEHGLKAERKWFRPVEKRRVYEIGEFDIEWIHITHSIIDASALAIKTKAGTIIHTGDFKIDQTPIDGYPTDLGRLAHYGEEGVLCLLSDSTNSYKEGYTKSESSVGPTFDQIFARTKGRVIMSTFSSNIHRVYQAITYGLKYGRKVCVIGRSMERNLYTTMELGYIKLDRKIFIDADEVSKYKDNEVLIVTTGSQGETMSALYRMATDEHKFIKIKPTDQVIISAKAIPGNEASVSAVLDYLLKAGAKVAYQEFSEIHVSGHASIEEQKLMLTLVKPKFFLPVHGEYNHINKHKETAIKCGIPEKNIYLMSDGDQVELCQKYVKRIKTVKTGKVFVDNQINKQIADDVVIDRQKLADSGIVVIIAQLDKASKTLINKPRVFSYGLVADKQDHAFSKEMAEVLGQFFVNVKDEVLNDPRFLENQIRQVLRKHIFRKIKKYPTIVPTIFVM</sequence>
<dbReference type="InterPro" id="IPR042173">
    <property type="entry name" value="RNase_J_2"/>
</dbReference>
<feature type="region of interest" description="Disordered" evidence="10">
    <location>
        <begin position="1"/>
        <end position="90"/>
    </location>
</feature>
<keyword evidence="3" id="KW-0479">Metal-binding</keyword>
<dbReference type="GO" id="GO:0004521">
    <property type="term" value="F:RNA endonuclease activity"/>
    <property type="evidence" value="ECO:0007669"/>
    <property type="project" value="UniProtKB-UniRule"/>
</dbReference>
<keyword evidence="6" id="KW-0862">Zinc</keyword>
<feature type="domain" description="Metallo-beta-lactamase" evidence="11">
    <location>
        <begin position="140"/>
        <end position="336"/>
    </location>
</feature>
<dbReference type="SUPFAM" id="SSF56281">
    <property type="entry name" value="Metallo-hydrolase/oxidoreductase"/>
    <property type="match status" value="1"/>
</dbReference>
<dbReference type="Gene3D" id="3.40.50.10710">
    <property type="entry name" value="Metallo-hydrolase/oxidoreductase"/>
    <property type="match status" value="1"/>
</dbReference>
<dbReference type="Pfam" id="PF22505">
    <property type="entry name" value="RNase_J_b_CASP"/>
    <property type="match status" value="1"/>
</dbReference>
<protein>
    <recommendedName>
        <fullName evidence="9">Ribonuclease J</fullName>
        <shortName evidence="9">RNase J</shortName>
        <ecNumber evidence="9">3.1.-.-</ecNumber>
    </recommendedName>
</protein>
<dbReference type="InterPro" id="IPR001587">
    <property type="entry name" value="RNase_J_CS"/>
</dbReference>
<keyword evidence="8 9" id="KW-0694">RNA-binding</keyword>
<name>A0A630BQ80_CAMCO</name>
<dbReference type="InterPro" id="IPR011108">
    <property type="entry name" value="RMMBL"/>
</dbReference>
<dbReference type="SMART" id="SM00849">
    <property type="entry name" value="Lactamase_B"/>
    <property type="match status" value="1"/>
</dbReference>
<evidence type="ECO:0000256" key="4">
    <source>
        <dbReference type="ARBA" id="ARBA00022759"/>
    </source>
</evidence>
<feature type="compositionally biased region" description="Low complexity" evidence="10">
    <location>
        <begin position="1"/>
        <end position="20"/>
    </location>
</feature>
<dbReference type="HAMAP" id="MF_01491">
    <property type="entry name" value="RNase_J_bact"/>
    <property type="match status" value="1"/>
</dbReference>
<comment type="subcellular location">
    <subcellularLocation>
        <location evidence="9">Cytoplasm</location>
    </subcellularLocation>
</comment>
<dbReference type="AlphaFoldDB" id="A0A630BQ80"/>
<keyword evidence="4 9" id="KW-0255">Endonuclease</keyword>
<dbReference type="GO" id="GO:0004534">
    <property type="term" value="F:5'-3' RNA exonuclease activity"/>
    <property type="evidence" value="ECO:0007669"/>
    <property type="project" value="UniProtKB-UniRule"/>
</dbReference>
<dbReference type="InterPro" id="IPR041636">
    <property type="entry name" value="RNase_J_C"/>
</dbReference>
<dbReference type="Gene3D" id="3.60.15.10">
    <property type="entry name" value="Ribonuclease Z/Hydroxyacylglutathione hydrolase-like"/>
    <property type="match status" value="1"/>
</dbReference>
<evidence type="ECO:0000256" key="5">
    <source>
        <dbReference type="ARBA" id="ARBA00022801"/>
    </source>
</evidence>
<comment type="similarity">
    <text evidence="9">Belongs to the metallo-beta-lactamase superfamily. RNA-metabolizing metallo-beta-lactamase-like family. Bacterial RNase J subfamily.</text>
</comment>
<keyword evidence="2 9" id="KW-0540">Nuclease</keyword>
<comment type="function">
    <text evidence="9">An RNase that has 5'-3' exonuclease and possibly endonuclease activity. Involved in maturation of rRNA and in some organisms also mRNA maturation and/or decay.</text>
</comment>
<feature type="binding site" evidence="9">
    <location>
        <begin position="485"/>
        <end position="489"/>
    </location>
    <ligand>
        <name>substrate</name>
    </ligand>
</feature>
<dbReference type="Pfam" id="PF17770">
    <property type="entry name" value="RNase_J_C"/>
    <property type="match status" value="1"/>
</dbReference>
<evidence type="ECO:0000313" key="12">
    <source>
        <dbReference type="EMBL" id="EAL9204858.1"/>
    </source>
</evidence>
<keyword evidence="9" id="KW-0698">rRNA processing</keyword>
<dbReference type="EMBL" id="AACSIE010000006">
    <property type="protein sequence ID" value="EAL9204858.1"/>
    <property type="molecule type" value="Genomic_DNA"/>
</dbReference>
<dbReference type="InterPro" id="IPR001279">
    <property type="entry name" value="Metallo-B-lactamas"/>
</dbReference>
<organism evidence="12 13">
    <name type="scientific">Campylobacter coli</name>
    <dbReference type="NCBI Taxonomy" id="195"/>
    <lineage>
        <taxon>Bacteria</taxon>
        <taxon>Pseudomonadati</taxon>
        <taxon>Campylobacterota</taxon>
        <taxon>Epsilonproteobacteria</taxon>
        <taxon>Campylobacterales</taxon>
        <taxon>Campylobacteraceae</taxon>
        <taxon>Campylobacter</taxon>
    </lineage>
</organism>
<dbReference type="EC" id="3.1.-.-" evidence="9"/>
<evidence type="ECO:0000256" key="7">
    <source>
        <dbReference type="ARBA" id="ARBA00022839"/>
    </source>
</evidence>
<proteinExistence type="inferred from homology"/>
<dbReference type="PANTHER" id="PTHR43694">
    <property type="entry name" value="RIBONUCLEASE J"/>
    <property type="match status" value="1"/>
</dbReference>
<keyword evidence="7 9" id="KW-0269">Exonuclease</keyword>
<evidence type="ECO:0000256" key="6">
    <source>
        <dbReference type="ARBA" id="ARBA00022833"/>
    </source>
</evidence>
<dbReference type="InterPro" id="IPR030854">
    <property type="entry name" value="RNase_J_bac"/>
</dbReference>
<dbReference type="PROSITE" id="PS01292">
    <property type="entry name" value="UPF0036"/>
    <property type="match status" value="1"/>
</dbReference>
<feature type="compositionally biased region" description="Basic residues" evidence="10">
    <location>
        <begin position="21"/>
        <end position="33"/>
    </location>
</feature>
<evidence type="ECO:0000256" key="8">
    <source>
        <dbReference type="ARBA" id="ARBA00022884"/>
    </source>
</evidence>
<dbReference type="GO" id="GO:0006364">
    <property type="term" value="P:rRNA processing"/>
    <property type="evidence" value="ECO:0007669"/>
    <property type="project" value="UniProtKB-UniRule"/>
</dbReference>
<dbReference type="InterPro" id="IPR036866">
    <property type="entry name" value="RibonucZ/Hydroxyglut_hydro"/>
</dbReference>
<comment type="subunit">
    <text evidence="9">Homodimer, may be a subunit of the RNA degradosome.</text>
</comment>
<dbReference type="GO" id="GO:0003723">
    <property type="term" value="F:RNA binding"/>
    <property type="evidence" value="ECO:0007669"/>
    <property type="project" value="UniProtKB-UniRule"/>
</dbReference>
<evidence type="ECO:0000313" key="13">
    <source>
        <dbReference type="Proteomes" id="UP000411403"/>
    </source>
</evidence>
<keyword evidence="5 9" id="KW-0378">Hydrolase</keyword>
<evidence type="ECO:0000256" key="2">
    <source>
        <dbReference type="ARBA" id="ARBA00022722"/>
    </source>
</evidence>
<dbReference type="Pfam" id="PF00753">
    <property type="entry name" value="Lactamase_B"/>
    <property type="match status" value="1"/>
</dbReference>
<evidence type="ECO:0000256" key="9">
    <source>
        <dbReference type="HAMAP-Rule" id="MF_01491"/>
    </source>
</evidence>
<dbReference type="CDD" id="cd07714">
    <property type="entry name" value="RNaseJ_MBL-fold"/>
    <property type="match status" value="1"/>
</dbReference>
<feature type="compositionally biased region" description="Polar residues" evidence="10">
    <location>
        <begin position="38"/>
        <end position="66"/>
    </location>
</feature>
<evidence type="ECO:0000256" key="3">
    <source>
        <dbReference type="ARBA" id="ARBA00022723"/>
    </source>
</evidence>
<reference evidence="12 13" key="1">
    <citation type="submission" date="2018-08" db="EMBL/GenBank/DDBJ databases">
        <authorList>
            <consortium name="NARMS: The National Antimicrobial Resistance Monitoring System"/>
        </authorList>
    </citation>
    <scope>NUCLEOTIDE SEQUENCE [LARGE SCALE GENOMIC DNA]</scope>
    <source>
        <strain evidence="12 13">CVM N17C171</strain>
    </source>
</reference>
<dbReference type="Pfam" id="PF07521">
    <property type="entry name" value="RMMBL"/>
    <property type="match status" value="1"/>
</dbReference>
<dbReference type="RefSeq" id="WP_052782499.1">
    <property type="nucleotide sequence ID" value="NZ_CBDHSY010000005.1"/>
</dbReference>
<dbReference type="NCBIfam" id="TIGR00649">
    <property type="entry name" value="MG423"/>
    <property type="match status" value="1"/>
</dbReference>
<dbReference type="InterPro" id="IPR004613">
    <property type="entry name" value="RNase_J"/>
</dbReference>
<keyword evidence="1 9" id="KW-0963">Cytoplasm</keyword>
<evidence type="ECO:0000259" key="11">
    <source>
        <dbReference type="SMART" id="SM00849"/>
    </source>
</evidence>